<dbReference type="PANTHER" id="PTHR28029">
    <property type="entry name" value="PROTEIN ILM1"/>
    <property type="match status" value="1"/>
</dbReference>
<keyword evidence="3" id="KW-1185">Reference proteome</keyword>
<feature type="transmembrane region" description="Helical" evidence="1">
    <location>
        <begin position="173"/>
        <end position="190"/>
    </location>
</feature>
<gene>
    <name evidence="2" type="ORF">E0Z10_g5742</name>
</gene>
<feature type="transmembrane region" description="Helical" evidence="1">
    <location>
        <begin position="90"/>
        <end position="108"/>
    </location>
</feature>
<dbReference type="EMBL" id="SKBN01000107">
    <property type="protein sequence ID" value="TGJ83029.1"/>
    <property type="molecule type" value="Genomic_DNA"/>
</dbReference>
<reference evidence="2 3" key="1">
    <citation type="submission" date="2019-03" db="EMBL/GenBank/DDBJ databases">
        <title>Draft genome sequence of Xylaria hypoxylon DSM 108379, a ubiquitous saprotrophic-parasitic fungi on hardwood.</title>
        <authorList>
            <person name="Buettner E."/>
            <person name="Leonhardt S."/>
            <person name="Gebauer A.M."/>
            <person name="Liers C."/>
            <person name="Hofrichter M."/>
            <person name="Kellner H."/>
        </authorList>
    </citation>
    <scope>NUCLEOTIDE SEQUENCE [LARGE SCALE GENOMIC DNA]</scope>
    <source>
        <strain evidence="2 3">DSM 108379</strain>
    </source>
</reference>
<keyword evidence="1" id="KW-1133">Transmembrane helix</keyword>
<keyword evidence="1" id="KW-0812">Transmembrane</keyword>
<dbReference type="Proteomes" id="UP000297716">
    <property type="component" value="Unassembled WGS sequence"/>
</dbReference>
<keyword evidence="1" id="KW-0472">Membrane</keyword>
<protein>
    <recommendedName>
        <fullName evidence="4">Increased loss of mitochondrial DNA protein 1</fullName>
    </recommendedName>
</protein>
<proteinExistence type="predicted"/>
<dbReference type="Pfam" id="PF10311">
    <property type="entry name" value="Ilm1"/>
    <property type="match status" value="2"/>
</dbReference>
<dbReference type="OrthoDB" id="5299849at2759"/>
<evidence type="ECO:0000313" key="2">
    <source>
        <dbReference type="EMBL" id="TGJ83029.1"/>
    </source>
</evidence>
<evidence type="ECO:0008006" key="4">
    <source>
        <dbReference type="Google" id="ProtNLM"/>
    </source>
</evidence>
<comment type="caution">
    <text evidence="2">The sequence shown here is derived from an EMBL/GenBank/DDBJ whole genome shotgun (WGS) entry which is preliminary data.</text>
</comment>
<name>A0A4Z0YFE6_9PEZI</name>
<evidence type="ECO:0000256" key="1">
    <source>
        <dbReference type="SAM" id="Phobius"/>
    </source>
</evidence>
<dbReference type="PANTHER" id="PTHR28029:SF1">
    <property type="entry name" value="PROTEIN ILM1"/>
    <property type="match status" value="1"/>
</dbReference>
<dbReference type="InterPro" id="IPR018815">
    <property type="entry name" value="Incr_loss_mito_DNA_1"/>
</dbReference>
<sequence length="215" mass="24160">MALISASTILTSLCLFHFTLAYFFYTNPHAIADQALVWVLGEATGMVRIAQIPQASRASRDSRDSELIRYNTMPQPPTQYFSTPSPTSSFLAVILFFVGVSDLTTLSMPEEIWLVHYWGAQAPIRIVVFGCLTLFTYLTAPSTSSSMSARLSPHHYPAAYGTASGSEGLRNRVFFAFTFLEFISWFWAWVTLREEAAVFAARKRRRSTSNARERS</sequence>
<dbReference type="AlphaFoldDB" id="A0A4Z0YFE6"/>
<evidence type="ECO:0000313" key="3">
    <source>
        <dbReference type="Proteomes" id="UP000297716"/>
    </source>
</evidence>
<feature type="transmembrane region" description="Helical" evidence="1">
    <location>
        <begin position="120"/>
        <end position="140"/>
    </location>
</feature>
<accession>A0A4Z0YFE6</accession>
<organism evidence="2 3">
    <name type="scientific">Xylaria hypoxylon</name>
    <dbReference type="NCBI Taxonomy" id="37992"/>
    <lineage>
        <taxon>Eukaryota</taxon>
        <taxon>Fungi</taxon>
        <taxon>Dikarya</taxon>
        <taxon>Ascomycota</taxon>
        <taxon>Pezizomycotina</taxon>
        <taxon>Sordariomycetes</taxon>
        <taxon>Xylariomycetidae</taxon>
        <taxon>Xylariales</taxon>
        <taxon>Xylariaceae</taxon>
        <taxon>Xylaria</taxon>
    </lineage>
</organism>